<keyword evidence="2" id="KW-0378">Hydrolase</keyword>
<feature type="non-terminal residue" evidence="6">
    <location>
        <position position="1"/>
    </location>
</feature>
<evidence type="ECO:0000256" key="4">
    <source>
        <dbReference type="ARBA" id="ARBA00023326"/>
    </source>
</evidence>
<keyword evidence="3" id="KW-0119">Carbohydrate metabolism</keyword>
<feature type="domain" description="GH10" evidence="5">
    <location>
        <begin position="20"/>
        <end position="184"/>
    </location>
</feature>
<comment type="similarity">
    <text evidence="1">Belongs to the glycosyl hydrolase 10 (cellulase F) family.</text>
</comment>
<dbReference type="PANTHER" id="PTHR31490:SF1">
    <property type="entry name" value="ENDO-1,4-BETA-XYLANASE 1"/>
    <property type="match status" value="1"/>
</dbReference>
<keyword evidence="4" id="KW-0624">Polysaccharide degradation</keyword>
<sequence length="184" mass="21264">VTTSGGINKNDVDIHIVQTSQSFPWGTAVNVYKYNENAAHGKYRDFIHKHFTWAVPENALKWPSIEPTRGHRNYQPALDFINGVRHHGLKVRGHNLVWSVDRWVQDWVKQLHGDELRNVVKHHIDETMAKTCNLCYEVYKSTDSREMDYLQQARRVKAANVGLYGLGVQCHFGENHNPDIHAVR</sequence>
<protein>
    <recommendedName>
        <fullName evidence="5">GH10 domain-containing protein</fullName>
    </recommendedName>
</protein>
<evidence type="ECO:0000259" key="5">
    <source>
        <dbReference type="PROSITE" id="PS51760"/>
    </source>
</evidence>
<dbReference type="EMBL" id="JACVVK020000005">
    <property type="protein sequence ID" value="KAK7506841.1"/>
    <property type="molecule type" value="Genomic_DNA"/>
</dbReference>
<evidence type="ECO:0000313" key="6">
    <source>
        <dbReference type="EMBL" id="KAK7506841.1"/>
    </source>
</evidence>
<gene>
    <name evidence="6" type="ORF">BaRGS_00001692</name>
</gene>
<name>A0ABD0M5X6_9CAEN</name>
<dbReference type="GO" id="GO:0000272">
    <property type="term" value="P:polysaccharide catabolic process"/>
    <property type="evidence" value="ECO:0007669"/>
    <property type="project" value="UniProtKB-KW"/>
</dbReference>
<proteinExistence type="inferred from homology"/>
<dbReference type="InterPro" id="IPR001000">
    <property type="entry name" value="GH10_dom"/>
</dbReference>
<evidence type="ECO:0000313" key="7">
    <source>
        <dbReference type="Proteomes" id="UP001519460"/>
    </source>
</evidence>
<dbReference type="Gene3D" id="3.20.20.80">
    <property type="entry name" value="Glycosidases"/>
    <property type="match status" value="1"/>
</dbReference>
<feature type="non-terminal residue" evidence="6">
    <location>
        <position position="184"/>
    </location>
</feature>
<accession>A0ABD0M5X6</accession>
<dbReference type="AlphaFoldDB" id="A0ABD0M5X6"/>
<comment type="caution">
    <text evidence="6">The sequence shown here is derived from an EMBL/GenBank/DDBJ whole genome shotgun (WGS) entry which is preliminary data.</text>
</comment>
<organism evidence="6 7">
    <name type="scientific">Batillaria attramentaria</name>
    <dbReference type="NCBI Taxonomy" id="370345"/>
    <lineage>
        <taxon>Eukaryota</taxon>
        <taxon>Metazoa</taxon>
        <taxon>Spiralia</taxon>
        <taxon>Lophotrochozoa</taxon>
        <taxon>Mollusca</taxon>
        <taxon>Gastropoda</taxon>
        <taxon>Caenogastropoda</taxon>
        <taxon>Sorbeoconcha</taxon>
        <taxon>Cerithioidea</taxon>
        <taxon>Batillariidae</taxon>
        <taxon>Batillaria</taxon>
    </lineage>
</organism>
<dbReference type="Pfam" id="PF00331">
    <property type="entry name" value="Glyco_hydro_10"/>
    <property type="match status" value="1"/>
</dbReference>
<reference evidence="6 7" key="1">
    <citation type="journal article" date="2023" name="Sci. Data">
        <title>Genome assembly of the Korean intertidal mud-creeper Batillaria attramentaria.</title>
        <authorList>
            <person name="Patra A.K."/>
            <person name="Ho P.T."/>
            <person name="Jun S."/>
            <person name="Lee S.J."/>
            <person name="Kim Y."/>
            <person name="Won Y.J."/>
        </authorList>
    </citation>
    <scope>NUCLEOTIDE SEQUENCE [LARGE SCALE GENOMIC DNA]</scope>
    <source>
        <strain evidence="6">Wonlab-2016</strain>
    </source>
</reference>
<dbReference type="Proteomes" id="UP001519460">
    <property type="component" value="Unassembled WGS sequence"/>
</dbReference>
<keyword evidence="7" id="KW-1185">Reference proteome</keyword>
<dbReference type="GO" id="GO:0031176">
    <property type="term" value="F:endo-1,4-beta-xylanase activity"/>
    <property type="evidence" value="ECO:0007669"/>
    <property type="project" value="UniProtKB-ARBA"/>
</dbReference>
<dbReference type="PANTHER" id="PTHR31490">
    <property type="entry name" value="GLYCOSYL HYDROLASE"/>
    <property type="match status" value="1"/>
</dbReference>
<evidence type="ECO:0000256" key="3">
    <source>
        <dbReference type="ARBA" id="ARBA00023277"/>
    </source>
</evidence>
<dbReference type="PROSITE" id="PS51760">
    <property type="entry name" value="GH10_2"/>
    <property type="match status" value="1"/>
</dbReference>
<evidence type="ECO:0000256" key="1">
    <source>
        <dbReference type="ARBA" id="ARBA00007495"/>
    </source>
</evidence>
<evidence type="ECO:0000256" key="2">
    <source>
        <dbReference type="ARBA" id="ARBA00022801"/>
    </source>
</evidence>
<dbReference type="InterPro" id="IPR044846">
    <property type="entry name" value="GH10"/>
</dbReference>
<dbReference type="SUPFAM" id="SSF51445">
    <property type="entry name" value="(Trans)glycosidases"/>
    <property type="match status" value="1"/>
</dbReference>
<dbReference type="InterPro" id="IPR017853">
    <property type="entry name" value="GH"/>
</dbReference>